<dbReference type="Proteomes" id="UP000321523">
    <property type="component" value="Unassembled WGS sequence"/>
</dbReference>
<protein>
    <submittedName>
        <fullName evidence="3">3-hydroxyacyl-CoA dehydrogenase</fullName>
    </submittedName>
</protein>
<dbReference type="SUPFAM" id="SSF51735">
    <property type="entry name" value="NAD(P)-binding Rossmann-fold domains"/>
    <property type="match status" value="1"/>
</dbReference>
<evidence type="ECO:0000313" key="4">
    <source>
        <dbReference type="Proteomes" id="UP000321523"/>
    </source>
</evidence>
<evidence type="ECO:0000313" key="3">
    <source>
        <dbReference type="EMBL" id="GEO40767.1"/>
    </source>
</evidence>
<dbReference type="PRINTS" id="PR00080">
    <property type="entry name" value="SDRFAMILY"/>
</dbReference>
<keyword evidence="1" id="KW-0560">Oxidoreductase</keyword>
<dbReference type="Pfam" id="PF00106">
    <property type="entry name" value="adh_short"/>
    <property type="match status" value="1"/>
</dbReference>
<reference evidence="3 4" key="1">
    <citation type="submission" date="2019-07" db="EMBL/GenBank/DDBJ databases">
        <title>Whole genome shotgun sequence of Skermanella aerolata NBRC 106429.</title>
        <authorList>
            <person name="Hosoyama A."/>
            <person name="Uohara A."/>
            <person name="Ohji S."/>
            <person name="Ichikawa N."/>
        </authorList>
    </citation>
    <scope>NUCLEOTIDE SEQUENCE [LARGE SCALE GENOMIC DNA]</scope>
    <source>
        <strain evidence="3 4">NBRC 106429</strain>
    </source>
</reference>
<organism evidence="3 4">
    <name type="scientific">Skermanella aerolata</name>
    <dbReference type="NCBI Taxonomy" id="393310"/>
    <lineage>
        <taxon>Bacteria</taxon>
        <taxon>Pseudomonadati</taxon>
        <taxon>Pseudomonadota</taxon>
        <taxon>Alphaproteobacteria</taxon>
        <taxon>Rhodospirillales</taxon>
        <taxon>Azospirillaceae</taxon>
        <taxon>Skermanella</taxon>
    </lineage>
</organism>
<dbReference type="AlphaFoldDB" id="A0A512DWC3"/>
<dbReference type="OrthoDB" id="9795647at2"/>
<keyword evidence="4" id="KW-1185">Reference proteome</keyword>
<accession>A0A512DWC3</accession>
<dbReference type="PANTHER" id="PTHR43658:SF8">
    <property type="entry name" value="17-BETA-HYDROXYSTEROID DEHYDROGENASE 14-RELATED"/>
    <property type="match status" value="1"/>
</dbReference>
<name>A0A512DWC3_9PROT</name>
<dbReference type="PRINTS" id="PR00081">
    <property type="entry name" value="GDHRDH"/>
</dbReference>
<sequence length="253" mass="26072">MKVKNHAAVITGGGSGMGAETARRLAAEGAKVALFDLNIDAVQAIADEIGGIALQCDVSDGPSLEAAFAKARDAHGPARIAVNCAGVATPGRIVGREGPLDLAAFKRVVDINLVGTFNMMRLAAYDMSKLDPLETAERGVIINTASVAGFEGQIGQAAYGSSKGGVIALGLPAARELARFGIRVMTIAPGLIATPMLLTMPQEIQDSLAASVPFPARFGEASEYADLALHIIGNVMLNGDVIRLDGALRLAPK</sequence>
<dbReference type="EMBL" id="BJYZ01000023">
    <property type="protein sequence ID" value="GEO40767.1"/>
    <property type="molecule type" value="Genomic_DNA"/>
</dbReference>
<comment type="similarity">
    <text evidence="2">Belongs to the short-chain dehydrogenases/reductases (SDR) family.</text>
</comment>
<dbReference type="PROSITE" id="PS00061">
    <property type="entry name" value="ADH_SHORT"/>
    <property type="match status" value="1"/>
</dbReference>
<dbReference type="Gene3D" id="3.40.50.720">
    <property type="entry name" value="NAD(P)-binding Rossmann-like Domain"/>
    <property type="match status" value="1"/>
</dbReference>
<proteinExistence type="inferred from homology"/>
<dbReference type="PANTHER" id="PTHR43658">
    <property type="entry name" value="SHORT-CHAIN DEHYDROGENASE/REDUCTASE"/>
    <property type="match status" value="1"/>
</dbReference>
<evidence type="ECO:0000256" key="1">
    <source>
        <dbReference type="ARBA" id="ARBA00023002"/>
    </source>
</evidence>
<evidence type="ECO:0000256" key="2">
    <source>
        <dbReference type="RuleBase" id="RU000363"/>
    </source>
</evidence>
<dbReference type="InterPro" id="IPR002347">
    <property type="entry name" value="SDR_fam"/>
</dbReference>
<comment type="caution">
    <text evidence="3">The sequence shown here is derived from an EMBL/GenBank/DDBJ whole genome shotgun (WGS) entry which is preliminary data.</text>
</comment>
<dbReference type="InterPro" id="IPR036291">
    <property type="entry name" value="NAD(P)-bd_dom_sf"/>
</dbReference>
<dbReference type="InterPro" id="IPR020904">
    <property type="entry name" value="Sc_DH/Rdtase_CS"/>
</dbReference>
<dbReference type="GO" id="GO:0016491">
    <property type="term" value="F:oxidoreductase activity"/>
    <property type="evidence" value="ECO:0007669"/>
    <property type="project" value="UniProtKB-KW"/>
</dbReference>
<dbReference type="RefSeq" id="WP_044428721.1">
    <property type="nucleotide sequence ID" value="NZ_BJYZ01000023.1"/>
</dbReference>
<gene>
    <name evidence="3" type="ORF">SAE02_49150</name>
</gene>